<dbReference type="Proteomes" id="UP000515129">
    <property type="component" value="Chromosome 19"/>
</dbReference>
<dbReference type="InterPro" id="IPR013320">
    <property type="entry name" value="ConA-like_dom_sf"/>
</dbReference>
<dbReference type="InterPro" id="IPR003879">
    <property type="entry name" value="Butyrophylin_SPRY"/>
</dbReference>
<dbReference type="SMART" id="SM00589">
    <property type="entry name" value="PRY"/>
    <property type="match status" value="1"/>
</dbReference>
<dbReference type="InterPro" id="IPR050143">
    <property type="entry name" value="TRIM/RBCC"/>
</dbReference>
<evidence type="ECO:0000259" key="2">
    <source>
        <dbReference type="PROSITE" id="PS50188"/>
    </source>
</evidence>
<dbReference type="CDD" id="cd13733">
    <property type="entry name" value="SPRY_PRY_C-I_1"/>
    <property type="match status" value="1"/>
</dbReference>
<reference evidence="4" key="1">
    <citation type="submission" date="2025-08" db="UniProtKB">
        <authorList>
            <consortium name="RefSeq"/>
        </authorList>
    </citation>
    <scope>IDENTIFICATION</scope>
    <source>
        <strain evidence="4">Wakin</strain>
        <tissue evidence="4">Muscle</tissue>
    </source>
</reference>
<dbReference type="AlphaFoldDB" id="A0A6P6RIC0"/>
<accession>A0A6P6RIC0</accession>
<dbReference type="PROSITE" id="PS50188">
    <property type="entry name" value="B302_SPRY"/>
    <property type="match status" value="1"/>
</dbReference>
<dbReference type="InterPro" id="IPR058030">
    <property type="entry name" value="TRIM8/14/16/25/29/45/65_CC"/>
</dbReference>
<keyword evidence="3" id="KW-1185">Reference proteome</keyword>
<dbReference type="PANTHER" id="PTHR24103">
    <property type="entry name" value="E3 UBIQUITIN-PROTEIN LIGASE TRIM"/>
    <property type="match status" value="1"/>
</dbReference>
<evidence type="ECO:0000313" key="3">
    <source>
        <dbReference type="Proteomes" id="UP000515129"/>
    </source>
</evidence>
<gene>
    <name evidence="4" type="primary">LOC113119925</name>
</gene>
<sequence length="335" mass="38530">METQKKNKQMIQDRVKKIEDIKHSAEVRKRKTEKKKATSVELFTDLIRSIERCQTELLEMMEEQQKAAEKQEQELIKDLEQEITELKMRNTELEKLSHTEDHLHLLQISSSLDSFTKTRSDRNLPEIRMKADESLEPLSRTLTQLHDTLREELTQTEVKLKQHYAVDVTLDPDTAHPNLILSDDGKQVRHGNTEQKLADNPERFDTCPCVLGKEGFSSGKFYFEVQVKGKTDWTLGVARESVYRKGKITLNPGDGYWTVDPSISRCLSDTTQRIGVFVNYEEGLVSFHDVESSSLIHSFTRQAFTDKLYPYFNPGFNNGGQNSAPLIITSVSYNK</sequence>
<dbReference type="Pfam" id="PF25600">
    <property type="entry name" value="TRIM_CC"/>
    <property type="match status" value="1"/>
</dbReference>
<dbReference type="SUPFAM" id="SSF49899">
    <property type="entry name" value="Concanavalin A-like lectins/glucanases"/>
    <property type="match status" value="1"/>
</dbReference>
<dbReference type="Pfam" id="PF00622">
    <property type="entry name" value="SPRY"/>
    <property type="match status" value="1"/>
</dbReference>
<dbReference type="Gene3D" id="2.60.120.920">
    <property type="match status" value="1"/>
</dbReference>
<proteinExistence type="predicted"/>
<feature type="coiled-coil region" evidence="1">
    <location>
        <begin position="50"/>
        <end position="96"/>
    </location>
</feature>
<dbReference type="InterPro" id="IPR043136">
    <property type="entry name" value="B30.2/SPRY_sf"/>
</dbReference>
<dbReference type="RefSeq" id="XP_026145449.1">
    <property type="nucleotide sequence ID" value="XM_026289664.1"/>
</dbReference>
<dbReference type="InterPro" id="IPR003877">
    <property type="entry name" value="SPRY_dom"/>
</dbReference>
<keyword evidence="1" id="KW-0175">Coiled coil</keyword>
<dbReference type="PRINTS" id="PR01407">
    <property type="entry name" value="BUTYPHLNCDUF"/>
</dbReference>
<dbReference type="SMART" id="SM00449">
    <property type="entry name" value="SPRY"/>
    <property type="match status" value="1"/>
</dbReference>
<dbReference type="InterPro" id="IPR006574">
    <property type="entry name" value="PRY"/>
</dbReference>
<evidence type="ECO:0000313" key="4">
    <source>
        <dbReference type="RefSeq" id="XP_026145449.1"/>
    </source>
</evidence>
<feature type="domain" description="B30.2/SPRY" evidence="2">
    <location>
        <begin position="148"/>
        <end position="335"/>
    </location>
</feature>
<dbReference type="FunFam" id="2.60.120.920:FF:000004">
    <property type="entry name" value="Butyrophilin subfamily 1 member A1"/>
    <property type="match status" value="1"/>
</dbReference>
<dbReference type="GeneID" id="113119925"/>
<organism evidence="3 4">
    <name type="scientific">Carassius auratus</name>
    <name type="common">Goldfish</name>
    <dbReference type="NCBI Taxonomy" id="7957"/>
    <lineage>
        <taxon>Eukaryota</taxon>
        <taxon>Metazoa</taxon>
        <taxon>Chordata</taxon>
        <taxon>Craniata</taxon>
        <taxon>Vertebrata</taxon>
        <taxon>Euteleostomi</taxon>
        <taxon>Actinopterygii</taxon>
        <taxon>Neopterygii</taxon>
        <taxon>Teleostei</taxon>
        <taxon>Ostariophysi</taxon>
        <taxon>Cypriniformes</taxon>
        <taxon>Cyprinidae</taxon>
        <taxon>Cyprininae</taxon>
        <taxon>Carassius</taxon>
    </lineage>
</organism>
<evidence type="ECO:0000256" key="1">
    <source>
        <dbReference type="SAM" id="Coils"/>
    </source>
</evidence>
<protein>
    <submittedName>
        <fullName evidence="4">E3 ubiquitin-protein ligase TRIM21-like isoform X2</fullName>
    </submittedName>
</protein>
<dbReference type="Pfam" id="PF13765">
    <property type="entry name" value="PRY"/>
    <property type="match status" value="1"/>
</dbReference>
<dbReference type="InterPro" id="IPR001870">
    <property type="entry name" value="B30.2/SPRY"/>
</dbReference>
<name>A0A6P6RIC0_CARAU</name>